<feature type="compositionally biased region" description="Polar residues" evidence="1">
    <location>
        <begin position="9"/>
        <end position="23"/>
    </location>
</feature>
<feature type="region of interest" description="Disordered" evidence="1">
    <location>
        <begin position="1"/>
        <end position="26"/>
    </location>
</feature>
<keyword evidence="4" id="KW-1185">Reference proteome</keyword>
<dbReference type="Gramene" id="QL93p0118_0004:mrna">
    <property type="protein sequence ID" value="QL93p0118_0004:mrna"/>
    <property type="gene ID" value="QL93p0118_0004"/>
</dbReference>
<organism evidence="3 4">
    <name type="scientific">Quercus lobata</name>
    <name type="common">Valley oak</name>
    <dbReference type="NCBI Taxonomy" id="97700"/>
    <lineage>
        <taxon>Eukaryota</taxon>
        <taxon>Viridiplantae</taxon>
        <taxon>Streptophyta</taxon>
        <taxon>Embryophyta</taxon>
        <taxon>Tracheophyta</taxon>
        <taxon>Spermatophyta</taxon>
        <taxon>Magnoliopsida</taxon>
        <taxon>eudicotyledons</taxon>
        <taxon>Gunneridae</taxon>
        <taxon>Pentapetalae</taxon>
        <taxon>rosids</taxon>
        <taxon>fabids</taxon>
        <taxon>Fagales</taxon>
        <taxon>Fagaceae</taxon>
        <taxon>Quercus</taxon>
    </lineage>
</organism>
<evidence type="ECO:0000313" key="3">
    <source>
        <dbReference type="EnsemblPlants" id="QL93p0118_0004:mrna"/>
    </source>
</evidence>
<evidence type="ECO:0000256" key="2">
    <source>
        <dbReference type="SAM" id="Phobius"/>
    </source>
</evidence>
<reference evidence="3" key="1">
    <citation type="submission" date="2021-01" db="UniProtKB">
        <authorList>
            <consortium name="EnsemblPlants"/>
        </authorList>
    </citation>
    <scope>IDENTIFICATION</scope>
</reference>
<name>A0A7N2N6U3_QUELO</name>
<proteinExistence type="predicted"/>
<sequence length="135" mass="15023">MDKSDSFKYHTSSGKDSQNSRNSDFGLGSTDRRLAFSRQASFAQSKPLLSRSVSSIDIPPGFDNFYGESKGPAEKLSVSLFVSSVFRILRTGNRYMKRLFLMISLNVAYSTSELAIGLFTGRVDYVPISCEYDCV</sequence>
<keyword evidence="2" id="KW-0812">Transmembrane</keyword>
<evidence type="ECO:0000256" key="1">
    <source>
        <dbReference type="SAM" id="MobiDB-lite"/>
    </source>
</evidence>
<keyword evidence="2" id="KW-0472">Membrane</keyword>
<keyword evidence="2" id="KW-1133">Transmembrane helix</keyword>
<protein>
    <submittedName>
        <fullName evidence="3">Uncharacterized protein</fullName>
    </submittedName>
</protein>
<evidence type="ECO:0000313" key="4">
    <source>
        <dbReference type="Proteomes" id="UP000594261"/>
    </source>
</evidence>
<dbReference type="AlphaFoldDB" id="A0A7N2N6U3"/>
<dbReference type="Proteomes" id="UP000594261">
    <property type="component" value="Unassembled WGS sequence"/>
</dbReference>
<feature type="transmembrane region" description="Helical" evidence="2">
    <location>
        <begin position="99"/>
        <end position="119"/>
    </location>
</feature>
<dbReference type="InParanoid" id="A0A7N2N6U3"/>
<accession>A0A7N2N6U3</accession>
<dbReference type="EnsemblPlants" id="QL93p0118_0004:mrna">
    <property type="protein sequence ID" value="QL93p0118_0004:mrna"/>
    <property type="gene ID" value="QL93p0118_0004"/>
</dbReference>